<dbReference type="GO" id="GO:0016740">
    <property type="term" value="F:transferase activity"/>
    <property type="evidence" value="ECO:0007669"/>
    <property type="project" value="UniProtKB-KW"/>
</dbReference>
<reference evidence="1 2" key="1">
    <citation type="submission" date="2019-04" db="EMBL/GenBank/DDBJ databases">
        <title>Crenobacter sp. nov.</title>
        <authorList>
            <person name="Shi S."/>
        </authorList>
    </citation>
    <scope>NUCLEOTIDE SEQUENCE [LARGE SCALE GENOMIC DNA]</scope>
    <source>
        <strain evidence="1 2">GY 70310</strain>
    </source>
</reference>
<organism evidence="1 2">
    <name type="scientific">Crenobacter intestini</name>
    <dbReference type="NCBI Taxonomy" id="2563443"/>
    <lineage>
        <taxon>Bacteria</taxon>
        <taxon>Pseudomonadati</taxon>
        <taxon>Pseudomonadota</taxon>
        <taxon>Betaproteobacteria</taxon>
        <taxon>Neisseriales</taxon>
        <taxon>Neisseriaceae</taxon>
        <taxon>Crenobacter</taxon>
    </lineage>
</organism>
<dbReference type="OrthoDB" id="14556at2"/>
<dbReference type="SUPFAM" id="SSF81301">
    <property type="entry name" value="Nucleotidyltransferase"/>
    <property type="match status" value="1"/>
</dbReference>
<dbReference type="Gene3D" id="3.30.460.10">
    <property type="entry name" value="Beta Polymerase, domain 2"/>
    <property type="match status" value="1"/>
</dbReference>
<accession>A0A4T0UKA4</accession>
<dbReference type="AlphaFoldDB" id="A0A4T0UKA4"/>
<gene>
    <name evidence="1" type="ORF">E5K04_14560</name>
</gene>
<proteinExistence type="predicted"/>
<dbReference type="Proteomes" id="UP000308891">
    <property type="component" value="Unassembled WGS sequence"/>
</dbReference>
<protein>
    <submittedName>
        <fullName evidence="1">Nucleotidyltransferase domain-containing protein</fullName>
    </submittedName>
</protein>
<comment type="caution">
    <text evidence="1">The sequence shown here is derived from an EMBL/GenBank/DDBJ whole genome shotgun (WGS) entry which is preliminary data.</text>
</comment>
<evidence type="ECO:0000313" key="2">
    <source>
        <dbReference type="Proteomes" id="UP000308891"/>
    </source>
</evidence>
<dbReference type="InterPro" id="IPR043519">
    <property type="entry name" value="NT_sf"/>
</dbReference>
<name>A0A4T0UKA4_9NEIS</name>
<keyword evidence="2" id="KW-1185">Reference proteome</keyword>
<sequence>MRLPETTLSAIHHAARLLPEGSHVYLFGSRVDDTRRGGDIDLWLELPSPLDALALAALCSRFVAAIWQQVGRQRIDVVFSAAGEADDRLIIEEARRNGVKLA</sequence>
<evidence type="ECO:0000313" key="1">
    <source>
        <dbReference type="EMBL" id="TIC78977.1"/>
    </source>
</evidence>
<keyword evidence="1" id="KW-0808">Transferase</keyword>
<dbReference type="RefSeq" id="WP_136555433.1">
    <property type="nucleotide sequence ID" value="NZ_STGJ01000020.1"/>
</dbReference>
<dbReference type="EMBL" id="STGJ01000020">
    <property type="protein sequence ID" value="TIC78977.1"/>
    <property type="molecule type" value="Genomic_DNA"/>
</dbReference>